<dbReference type="InterPro" id="IPR044918">
    <property type="entry name" value="DUF3349_helical"/>
</dbReference>
<dbReference type="RefSeq" id="WP_066466715.1">
    <property type="nucleotide sequence ID" value="NZ_CBCRUZ010000003.1"/>
</dbReference>
<dbReference type="Gene3D" id="1.10.150.430">
    <property type="entry name" value="DUF3349, helical bundle"/>
    <property type="match status" value="1"/>
</dbReference>
<protein>
    <submittedName>
        <fullName evidence="1">DUF3349 domain-containing protein</fullName>
    </submittedName>
</protein>
<dbReference type="InterPro" id="IPR021784">
    <property type="entry name" value="DUF3349"/>
</dbReference>
<sequence>MAVPGFLSSIVGWLRAGYPNGVPTNDYIPLLALLRRRLTEDEVRQVAADLVDDGVLPVEKADIGVLITKVLDDMPLEGDMQRVRERLIAVGWVPEDTGPEDTVDPAAG</sequence>
<gene>
    <name evidence="1" type="ORF">KV203_03300</name>
</gene>
<dbReference type="Pfam" id="PF11829">
    <property type="entry name" value="DUF3349"/>
    <property type="match status" value="1"/>
</dbReference>
<keyword evidence="2" id="KW-1185">Reference proteome</keyword>
<dbReference type="EMBL" id="CP079105">
    <property type="protein sequence ID" value="QXQ14457.1"/>
    <property type="molecule type" value="Genomic_DNA"/>
</dbReference>
<dbReference type="Proteomes" id="UP000887023">
    <property type="component" value="Chromosome"/>
</dbReference>
<organism evidence="1 2">
    <name type="scientific">Skermania pinensis</name>
    <dbReference type="NCBI Taxonomy" id="39122"/>
    <lineage>
        <taxon>Bacteria</taxon>
        <taxon>Bacillati</taxon>
        <taxon>Actinomycetota</taxon>
        <taxon>Actinomycetes</taxon>
        <taxon>Mycobacteriales</taxon>
        <taxon>Gordoniaceae</taxon>
        <taxon>Skermania</taxon>
    </lineage>
</organism>
<name>A0ABX8SB98_9ACTN</name>
<reference evidence="1" key="1">
    <citation type="submission" date="2021-07" db="EMBL/GenBank/DDBJ databases">
        <title>Candidatus Kaistella beijingensis sp. nov. isolated from a municipal wastewater treatment plant is involved in sludge foaming.</title>
        <authorList>
            <person name="Song Y."/>
            <person name="Liu S.-J."/>
        </authorList>
    </citation>
    <scope>NUCLEOTIDE SEQUENCE</scope>
    <source>
        <strain evidence="1">DSM 43998</strain>
    </source>
</reference>
<accession>A0ABX8SB98</accession>
<evidence type="ECO:0000313" key="1">
    <source>
        <dbReference type="EMBL" id="QXQ14457.1"/>
    </source>
</evidence>
<proteinExistence type="predicted"/>
<evidence type="ECO:0000313" key="2">
    <source>
        <dbReference type="Proteomes" id="UP000887023"/>
    </source>
</evidence>